<organism evidence="1">
    <name type="scientific">Eucalyptus grandis</name>
    <name type="common">Flooded gum</name>
    <dbReference type="NCBI Taxonomy" id="71139"/>
    <lineage>
        <taxon>Eukaryota</taxon>
        <taxon>Viridiplantae</taxon>
        <taxon>Streptophyta</taxon>
        <taxon>Embryophyta</taxon>
        <taxon>Tracheophyta</taxon>
        <taxon>Spermatophyta</taxon>
        <taxon>Magnoliopsida</taxon>
        <taxon>eudicotyledons</taxon>
        <taxon>Gunneridae</taxon>
        <taxon>Pentapetalae</taxon>
        <taxon>rosids</taxon>
        <taxon>malvids</taxon>
        <taxon>Myrtales</taxon>
        <taxon>Myrtaceae</taxon>
        <taxon>Myrtoideae</taxon>
        <taxon>Eucalypteae</taxon>
        <taxon>Eucalyptus</taxon>
    </lineage>
</organism>
<dbReference type="Gramene" id="KCW76448">
    <property type="protein sequence ID" value="KCW76448"/>
    <property type="gene ID" value="EUGRSUZ_D00840"/>
</dbReference>
<gene>
    <name evidence="1" type="ORF">EUGRSUZ_D00840</name>
</gene>
<protein>
    <submittedName>
        <fullName evidence="1">Uncharacterized protein</fullName>
    </submittedName>
</protein>
<reference evidence="1" key="1">
    <citation type="submission" date="2013-07" db="EMBL/GenBank/DDBJ databases">
        <title>The genome of Eucalyptus grandis.</title>
        <authorList>
            <person name="Schmutz J."/>
            <person name="Hayes R."/>
            <person name="Myburg A."/>
            <person name="Tuskan G."/>
            <person name="Grattapaglia D."/>
            <person name="Rokhsar D.S."/>
        </authorList>
    </citation>
    <scope>NUCLEOTIDE SEQUENCE</scope>
    <source>
        <tissue evidence="1">Leaf extractions</tissue>
    </source>
</reference>
<dbReference type="EMBL" id="KK198756">
    <property type="protein sequence ID" value="KCW76448.1"/>
    <property type="molecule type" value="Genomic_DNA"/>
</dbReference>
<sequence length="81" mass="9828">MLLMQVYYKNKATEWLLLWYPLFEQRVSCHHNRFSTTLEPHEPYQCGQIVIYMLNPYLLSYQFVSASIYRHFYLTSQIITG</sequence>
<evidence type="ECO:0000313" key="1">
    <source>
        <dbReference type="EMBL" id="KCW76448.1"/>
    </source>
</evidence>
<dbReference type="AlphaFoldDB" id="A0A059CDE2"/>
<accession>A0A059CDE2</accession>
<proteinExistence type="predicted"/>
<dbReference type="InParanoid" id="A0A059CDE2"/>
<name>A0A059CDE2_EUCGR</name>